<name>A0ABP1D8D0_9APHY</name>
<dbReference type="InterPro" id="IPR036396">
    <property type="entry name" value="Cyt_P450_sf"/>
</dbReference>
<dbReference type="Pfam" id="PF00067">
    <property type="entry name" value="p450"/>
    <property type="match status" value="1"/>
</dbReference>
<dbReference type="InterPro" id="IPR050121">
    <property type="entry name" value="Cytochrome_P450_monoxygenase"/>
</dbReference>
<evidence type="ECO:0000313" key="9">
    <source>
        <dbReference type="EMBL" id="CAL1703303.1"/>
    </source>
</evidence>
<evidence type="ECO:0000256" key="4">
    <source>
        <dbReference type="ARBA" id="ARBA00022617"/>
    </source>
</evidence>
<evidence type="ECO:0000256" key="7">
    <source>
        <dbReference type="ARBA" id="ARBA00023004"/>
    </source>
</evidence>
<organism evidence="9 10">
    <name type="scientific">Somion occarium</name>
    <dbReference type="NCBI Taxonomy" id="3059160"/>
    <lineage>
        <taxon>Eukaryota</taxon>
        <taxon>Fungi</taxon>
        <taxon>Dikarya</taxon>
        <taxon>Basidiomycota</taxon>
        <taxon>Agaricomycotina</taxon>
        <taxon>Agaricomycetes</taxon>
        <taxon>Polyporales</taxon>
        <taxon>Cerrenaceae</taxon>
        <taxon>Somion</taxon>
    </lineage>
</organism>
<evidence type="ECO:0000256" key="1">
    <source>
        <dbReference type="ARBA" id="ARBA00001971"/>
    </source>
</evidence>
<dbReference type="PANTHER" id="PTHR24305">
    <property type="entry name" value="CYTOCHROME P450"/>
    <property type="match status" value="1"/>
</dbReference>
<keyword evidence="5" id="KW-0479">Metal-binding</keyword>
<keyword evidence="10" id="KW-1185">Reference proteome</keyword>
<gene>
    <name evidence="9" type="ORF">GFSPODELE1_LOCUS4511</name>
</gene>
<accession>A0ABP1D8D0</accession>
<reference evidence="10" key="1">
    <citation type="submission" date="2024-04" db="EMBL/GenBank/DDBJ databases">
        <authorList>
            <person name="Shaw F."/>
            <person name="Minotto A."/>
        </authorList>
    </citation>
    <scope>NUCLEOTIDE SEQUENCE [LARGE SCALE GENOMIC DNA]</scope>
</reference>
<evidence type="ECO:0008006" key="11">
    <source>
        <dbReference type="Google" id="ProtNLM"/>
    </source>
</evidence>
<evidence type="ECO:0000256" key="3">
    <source>
        <dbReference type="ARBA" id="ARBA00010617"/>
    </source>
</evidence>
<protein>
    <recommendedName>
        <fullName evidence="11">Cytochrome P450</fullName>
    </recommendedName>
</protein>
<comment type="cofactor">
    <cofactor evidence="1">
        <name>heme</name>
        <dbReference type="ChEBI" id="CHEBI:30413"/>
    </cofactor>
</comment>
<keyword evidence="8" id="KW-0503">Monooxygenase</keyword>
<dbReference type="SUPFAM" id="SSF48264">
    <property type="entry name" value="Cytochrome P450"/>
    <property type="match status" value="1"/>
</dbReference>
<dbReference type="InterPro" id="IPR001128">
    <property type="entry name" value="Cyt_P450"/>
</dbReference>
<proteinExistence type="inferred from homology"/>
<keyword evidence="6" id="KW-0560">Oxidoreductase</keyword>
<evidence type="ECO:0000256" key="6">
    <source>
        <dbReference type="ARBA" id="ARBA00023002"/>
    </source>
</evidence>
<evidence type="ECO:0000313" key="10">
    <source>
        <dbReference type="Proteomes" id="UP001497453"/>
    </source>
</evidence>
<keyword evidence="7" id="KW-0408">Iron</keyword>
<dbReference type="PANTHER" id="PTHR24305:SF166">
    <property type="entry name" value="CYTOCHROME P450 12A4, MITOCHONDRIAL-RELATED"/>
    <property type="match status" value="1"/>
</dbReference>
<comment type="similarity">
    <text evidence="3">Belongs to the cytochrome P450 family.</text>
</comment>
<evidence type="ECO:0000256" key="8">
    <source>
        <dbReference type="ARBA" id="ARBA00023033"/>
    </source>
</evidence>
<comment type="pathway">
    <text evidence="2">Secondary metabolite biosynthesis.</text>
</comment>
<dbReference type="Proteomes" id="UP001497453">
    <property type="component" value="Chromosome 3"/>
</dbReference>
<keyword evidence="4" id="KW-0349">Heme</keyword>
<evidence type="ECO:0000256" key="2">
    <source>
        <dbReference type="ARBA" id="ARBA00005179"/>
    </source>
</evidence>
<sequence>MLIIHYLVADACQKIIISTLPRIRELMDPDNIPRVPLPSLLQSRSEANVRLIRAFGLSNTFVSADLDVHSAFVRNAKKLIPSHDFGDSFGRLATLTVNELSCCFCDQSPESEIPFETFIQVLTFKVMISTLFHVDPALLDYEDVIVVTTGINRLWSLSKSTSAFPPNLLNDINSRLTRWIPDLEYPLNFIIPVYETMWQVVAVGVALTHCDNDAREALKEYLEEPTVKQFAFWETEAQRPSVQALITEIMRLHPPVRRISRTVAALPHSLTTIVPTFFARYFTRTIAADVSALHRDISLWGADANCFNPFRHHKNSITDEQKQSLLQFGLGRLRCVAVSWAPQAAGLLVAAVVASLRMEGGEEEGVKIQIGSEIGGRDGWSGWSIVCRR</sequence>
<evidence type="ECO:0000256" key="5">
    <source>
        <dbReference type="ARBA" id="ARBA00022723"/>
    </source>
</evidence>
<dbReference type="EMBL" id="OZ037946">
    <property type="protein sequence ID" value="CAL1703303.1"/>
    <property type="molecule type" value="Genomic_DNA"/>
</dbReference>
<dbReference type="Gene3D" id="1.10.630.10">
    <property type="entry name" value="Cytochrome P450"/>
    <property type="match status" value="1"/>
</dbReference>